<dbReference type="InterPro" id="IPR052350">
    <property type="entry name" value="Metallo-dep_Lactonases"/>
</dbReference>
<proteinExistence type="inferred from homology"/>
<dbReference type="GO" id="GO:0016787">
    <property type="term" value="F:hydrolase activity"/>
    <property type="evidence" value="ECO:0007669"/>
    <property type="project" value="UniProtKB-KW"/>
</dbReference>
<dbReference type="InterPro" id="IPR032466">
    <property type="entry name" value="Metal_Hydrolase"/>
</dbReference>
<protein>
    <submittedName>
        <fullName evidence="3">Amidohydrolase</fullName>
    </submittedName>
</protein>
<reference evidence="3 4" key="1">
    <citation type="submission" date="2018-09" db="EMBL/GenBank/DDBJ databases">
        <title>Characterization of the phylogenetic diversity of five novel species belonging to the genus Bifidobacterium.</title>
        <authorList>
            <person name="Lugli G.A."/>
            <person name="Duranti S."/>
            <person name="Milani C."/>
        </authorList>
    </citation>
    <scope>NUCLEOTIDE SEQUENCE [LARGE SCALE GENOMIC DNA]</scope>
    <source>
        <strain evidence="3 4">2020B</strain>
    </source>
</reference>
<comment type="similarity">
    <text evidence="1">Belongs to the metallo-dependent hydrolases superfamily.</text>
</comment>
<keyword evidence="3" id="KW-0378">Hydrolase</keyword>
<dbReference type="PANTHER" id="PTHR43569:SF2">
    <property type="entry name" value="AMIDOHYDROLASE-RELATED DOMAIN-CONTAINING PROTEIN"/>
    <property type="match status" value="1"/>
</dbReference>
<keyword evidence="4" id="KW-1185">Reference proteome</keyword>
<dbReference type="Proteomes" id="UP000288052">
    <property type="component" value="Unassembled WGS sequence"/>
</dbReference>
<comment type="caution">
    <text evidence="3">The sequence shown here is derived from an EMBL/GenBank/DDBJ whole genome shotgun (WGS) entry which is preliminary data.</text>
</comment>
<evidence type="ECO:0000259" key="2">
    <source>
        <dbReference type="Pfam" id="PF04909"/>
    </source>
</evidence>
<organism evidence="3 4">
    <name type="scientific">Bifidobacterium castoris</name>
    <dbReference type="NCBI Taxonomy" id="2306972"/>
    <lineage>
        <taxon>Bacteria</taxon>
        <taxon>Bacillati</taxon>
        <taxon>Actinomycetota</taxon>
        <taxon>Actinomycetes</taxon>
        <taxon>Bifidobacteriales</taxon>
        <taxon>Bifidobacteriaceae</taxon>
        <taxon>Bifidobacterium</taxon>
    </lineage>
</organism>
<accession>A0A430F6C6</accession>
<feature type="domain" description="Amidohydrolase-related" evidence="2">
    <location>
        <begin position="109"/>
        <end position="255"/>
    </location>
</feature>
<evidence type="ECO:0000313" key="4">
    <source>
        <dbReference type="Proteomes" id="UP000288052"/>
    </source>
</evidence>
<dbReference type="EMBL" id="QXGI01000007">
    <property type="protein sequence ID" value="RSX46494.1"/>
    <property type="molecule type" value="Genomic_DNA"/>
</dbReference>
<dbReference type="InterPro" id="IPR006680">
    <property type="entry name" value="Amidohydro-rel"/>
</dbReference>
<dbReference type="PANTHER" id="PTHR43569">
    <property type="entry name" value="AMIDOHYDROLASE"/>
    <property type="match status" value="1"/>
</dbReference>
<evidence type="ECO:0000313" key="3">
    <source>
        <dbReference type="EMBL" id="RSX46494.1"/>
    </source>
</evidence>
<evidence type="ECO:0000256" key="1">
    <source>
        <dbReference type="ARBA" id="ARBA00038310"/>
    </source>
</evidence>
<gene>
    <name evidence="3" type="ORF">D2E22_1624</name>
</gene>
<sequence length="260" mass="29189">MTLQVIDAHLHIWDPAVQDLPWLAGLPALRSRYTIDDLAAHYAARHDVEFLGGVYVEVDAADPLLEDRLLYENKSPLILKRVMRTRVSPYMRLPVIADGIREPLHVASEPRGRVGEEGFLEGLRILADLGLPFDLCNRGDELPDMARALAKVPEETVVIDHLGNMPGLDEASKQSMRALGELPNVYVKVSGDDPVDPHIVEFIREAFGPGRLMYASNWPVVELNSSFDAHFTLMRALFGDDEDFFMRNACRAYGIDMPQR</sequence>
<dbReference type="Pfam" id="PF04909">
    <property type="entry name" value="Amidohydro_2"/>
    <property type="match status" value="1"/>
</dbReference>
<dbReference type="AlphaFoldDB" id="A0A430F6C6"/>
<dbReference type="Gene3D" id="3.20.20.140">
    <property type="entry name" value="Metal-dependent hydrolases"/>
    <property type="match status" value="1"/>
</dbReference>
<dbReference type="SUPFAM" id="SSF51556">
    <property type="entry name" value="Metallo-dependent hydrolases"/>
    <property type="match status" value="1"/>
</dbReference>
<name>A0A430F6C6_9BIFI</name>
<dbReference type="RefSeq" id="WP_126032598.1">
    <property type="nucleotide sequence ID" value="NZ_QXGI01000007.1"/>
</dbReference>
<dbReference type="OrthoDB" id="5450317at2"/>